<dbReference type="EMBL" id="JALRMR010000016">
    <property type="protein sequence ID" value="MDT1975113.1"/>
    <property type="molecule type" value="Genomic_DNA"/>
</dbReference>
<feature type="compositionally biased region" description="Basic and acidic residues" evidence="2">
    <location>
        <begin position="96"/>
        <end position="111"/>
    </location>
</feature>
<gene>
    <name evidence="3" type="ORF">MX635_11965</name>
</gene>
<evidence type="ECO:0000256" key="2">
    <source>
        <dbReference type="SAM" id="MobiDB-lite"/>
    </source>
</evidence>
<evidence type="ECO:0000313" key="4">
    <source>
        <dbReference type="Proteomes" id="UP001249945"/>
    </source>
</evidence>
<name>A0AAW8RCE4_CARDV</name>
<feature type="coiled-coil region" evidence="1">
    <location>
        <begin position="3"/>
        <end position="41"/>
    </location>
</feature>
<dbReference type="Proteomes" id="UP001249945">
    <property type="component" value="Unassembled WGS sequence"/>
</dbReference>
<protein>
    <recommendedName>
        <fullName evidence="5">DUF3958 domain-containing protein</fullName>
    </recommendedName>
</protein>
<evidence type="ECO:0000313" key="3">
    <source>
        <dbReference type="EMBL" id="MDT1975113.1"/>
    </source>
</evidence>
<dbReference type="RefSeq" id="WP_311780859.1">
    <property type="nucleotide sequence ID" value="NZ_JALRMR010000016.1"/>
</dbReference>
<proteinExistence type="predicted"/>
<evidence type="ECO:0000256" key="1">
    <source>
        <dbReference type="SAM" id="Coils"/>
    </source>
</evidence>
<organism evidence="3 4">
    <name type="scientific">Carnobacterium divergens</name>
    <name type="common">Lactobacillus divergens</name>
    <dbReference type="NCBI Taxonomy" id="2748"/>
    <lineage>
        <taxon>Bacteria</taxon>
        <taxon>Bacillati</taxon>
        <taxon>Bacillota</taxon>
        <taxon>Bacilli</taxon>
        <taxon>Lactobacillales</taxon>
        <taxon>Carnobacteriaceae</taxon>
        <taxon>Carnobacterium</taxon>
    </lineage>
</organism>
<dbReference type="AlphaFoldDB" id="A0AAW8RCE4"/>
<evidence type="ECO:0008006" key="5">
    <source>
        <dbReference type="Google" id="ProtNLM"/>
    </source>
</evidence>
<feature type="region of interest" description="Disordered" evidence="2">
    <location>
        <begin position="74"/>
        <end position="111"/>
    </location>
</feature>
<keyword evidence="1" id="KW-0175">Coiled coil</keyword>
<sequence>MDNIEYKNKYKQLEEQYYQEKRDIQRQQKKLDEQVVQFRRETNQLVDKVMYLTKNDDWNKQQFYRNMEESEVSIRQEGRRYSQQLEEEEEQLTKSYRKDLENLDEQRQAQR</sequence>
<accession>A0AAW8RCE4</accession>
<comment type="caution">
    <text evidence="3">The sequence shown here is derived from an EMBL/GenBank/DDBJ whole genome shotgun (WGS) entry which is preliminary data.</text>
</comment>
<reference evidence="3" key="1">
    <citation type="submission" date="2022-04" db="EMBL/GenBank/DDBJ databases">
        <title>Draft genome sequences of lactic acid bacteria (LAB) strains involved in meat spoilage.</title>
        <authorList>
            <person name="Palevich N."/>
        </authorList>
    </citation>
    <scope>NUCLEOTIDE SEQUENCE</scope>
    <source>
        <strain evidence="3">9-14</strain>
    </source>
</reference>